<evidence type="ECO:0000259" key="9">
    <source>
        <dbReference type="SMART" id="SM00752"/>
    </source>
</evidence>
<feature type="region of interest" description="Disordered" evidence="7">
    <location>
        <begin position="1"/>
        <end position="28"/>
    </location>
</feature>
<dbReference type="SMART" id="SM00752">
    <property type="entry name" value="HTTM"/>
    <property type="match status" value="1"/>
</dbReference>
<reference evidence="10 11" key="1">
    <citation type="journal article" date="2023" name="Sci. Data">
        <title>Genome assembly of the Korean intertidal mud-creeper Batillaria attramentaria.</title>
        <authorList>
            <person name="Patra A.K."/>
            <person name="Ho P.T."/>
            <person name="Jun S."/>
            <person name="Lee S.J."/>
            <person name="Kim Y."/>
            <person name="Won Y.J."/>
        </authorList>
    </citation>
    <scope>NUCLEOTIDE SEQUENCE [LARGE SCALE GENOMIC DNA]</scope>
    <source>
        <strain evidence="10">Wonlab-2016</strain>
    </source>
</reference>
<feature type="transmembrane region" description="Helical" evidence="8">
    <location>
        <begin position="115"/>
        <end position="147"/>
    </location>
</feature>
<dbReference type="GO" id="GO:0016829">
    <property type="term" value="F:lyase activity"/>
    <property type="evidence" value="ECO:0007669"/>
    <property type="project" value="UniProtKB-KW"/>
</dbReference>
<comment type="subcellular location">
    <subcellularLocation>
        <location evidence="1">Endomembrane system</location>
        <topology evidence="1">Multi-pass membrane protein</topology>
    </subcellularLocation>
</comment>
<evidence type="ECO:0000256" key="3">
    <source>
        <dbReference type="ARBA" id="ARBA00022989"/>
    </source>
</evidence>
<dbReference type="InterPro" id="IPR053934">
    <property type="entry name" value="HTTM_dom"/>
</dbReference>
<keyword evidence="11" id="KW-1185">Reference proteome</keyword>
<organism evidence="10 11">
    <name type="scientific">Batillaria attramentaria</name>
    <dbReference type="NCBI Taxonomy" id="370345"/>
    <lineage>
        <taxon>Eukaryota</taxon>
        <taxon>Metazoa</taxon>
        <taxon>Spiralia</taxon>
        <taxon>Lophotrochozoa</taxon>
        <taxon>Mollusca</taxon>
        <taxon>Gastropoda</taxon>
        <taxon>Caenogastropoda</taxon>
        <taxon>Sorbeoconcha</taxon>
        <taxon>Cerithioidea</taxon>
        <taxon>Batillariidae</taxon>
        <taxon>Batillaria</taxon>
    </lineage>
</organism>
<dbReference type="PANTHER" id="PTHR12639">
    <property type="entry name" value="VITAMIN K-DEPENDENT GAMMA-CARBOXYLASE"/>
    <property type="match status" value="1"/>
</dbReference>
<dbReference type="GO" id="GO:0012505">
    <property type="term" value="C:endomembrane system"/>
    <property type="evidence" value="ECO:0007669"/>
    <property type="project" value="UniProtKB-SubCell"/>
</dbReference>
<dbReference type="InterPro" id="IPR011020">
    <property type="entry name" value="HTTM-like"/>
</dbReference>
<evidence type="ECO:0000256" key="2">
    <source>
        <dbReference type="ARBA" id="ARBA00022692"/>
    </source>
</evidence>
<feature type="transmembrane region" description="Helical" evidence="8">
    <location>
        <begin position="252"/>
        <end position="272"/>
    </location>
</feature>
<evidence type="ECO:0000256" key="8">
    <source>
        <dbReference type="SAM" id="Phobius"/>
    </source>
</evidence>
<dbReference type="AlphaFoldDB" id="A0ABD0L1H3"/>
<evidence type="ECO:0000313" key="11">
    <source>
        <dbReference type="Proteomes" id="UP001519460"/>
    </source>
</evidence>
<protein>
    <recommendedName>
        <fullName evidence="9">HTTM-like domain-containing protein</fullName>
    </recommendedName>
</protein>
<evidence type="ECO:0000256" key="7">
    <source>
        <dbReference type="SAM" id="MobiDB-lite"/>
    </source>
</evidence>
<feature type="domain" description="HTTM-like" evidence="9">
    <location>
        <begin position="57"/>
        <end position="296"/>
    </location>
</feature>
<accession>A0ABD0L1H3</accession>
<feature type="non-terminal residue" evidence="10">
    <location>
        <position position="296"/>
    </location>
</feature>
<name>A0ABD0L1H3_9CAEN</name>
<dbReference type="EMBL" id="JACVVK020000094">
    <property type="protein sequence ID" value="KAK7493349.1"/>
    <property type="molecule type" value="Genomic_DNA"/>
</dbReference>
<evidence type="ECO:0000256" key="5">
    <source>
        <dbReference type="ARBA" id="ARBA00023157"/>
    </source>
</evidence>
<dbReference type="InterPro" id="IPR007782">
    <property type="entry name" value="VKG_COase"/>
</dbReference>
<keyword evidence="2 8" id="KW-0812">Transmembrane</keyword>
<proteinExistence type="predicted"/>
<feature type="transmembrane region" description="Helical" evidence="8">
    <location>
        <begin position="159"/>
        <end position="175"/>
    </location>
</feature>
<gene>
    <name evidence="10" type="ORF">BaRGS_00015475</name>
</gene>
<evidence type="ECO:0000256" key="4">
    <source>
        <dbReference type="ARBA" id="ARBA00023136"/>
    </source>
</evidence>
<evidence type="ECO:0000256" key="6">
    <source>
        <dbReference type="ARBA" id="ARBA00023239"/>
    </source>
</evidence>
<dbReference type="Pfam" id="PF05090">
    <property type="entry name" value="HTTM"/>
    <property type="match status" value="1"/>
</dbReference>
<keyword evidence="3 8" id="KW-1133">Transmembrane helix</keyword>
<feature type="transmembrane region" description="Helical" evidence="8">
    <location>
        <begin position="196"/>
        <end position="213"/>
    </location>
</feature>
<feature type="compositionally biased region" description="Basic and acidic residues" evidence="7">
    <location>
        <begin position="1"/>
        <end position="17"/>
    </location>
</feature>
<evidence type="ECO:0000313" key="10">
    <source>
        <dbReference type="EMBL" id="KAK7493349.1"/>
    </source>
</evidence>
<comment type="caution">
    <text evidence="10">The sequence shown here is derived from an EMBL/GenBank/DDBJ whole genome shotgun (WGS) entry which is preliminary data.</text>
</comment>
<dbReference type="PANTHER" id="PTHR12639:SF6">
    <property type="entry name" value="VITAMIN K-DEPENDENT GAMMA-CARBOXYLASE"/>
    <property type="match status" value="1"/>
</dbReference>
<keyword evidence="5" id="KW-1015">Disulfide bond</keyword>
<evidence type="ECO:0000256" key="1">
    <source>
        <dbReference type="ARBA" id="ARBA00004127"/>
    </source>
</evidence>
<keyword evidence="4 8" id="KW-0472">Membrane</keyword>
<keyword evidence="6" id="KW-0456">Lyase</keyword>
<dbReference type="Proteomes" id="UP001519460">
    <property type="component" value="Unassembled WGS sequence"/>
</dbReference>
<sequence length="296" mass="34448">MAVEREAANKSDRKGEKPNTSGRQKSDACGDADRFRRLFGFQLTDLQSWRRFVCLMSRPTDPASLAFTRFIFGLVMLQDTIIERGLSQADWRWDPEECHFPLFDWLQPLPVQWMIFLYFLMLIGAAGIMLGAVYRVSCLLFLLPYWYILLLDKSDWNNHSYLFGLLAFLLTLSDANRYWSVDGLFNRNIHNADVPLWNYALLRSQVFLVYFLAGLKKLGSSDWINGYSMQGIAQHWVFDAFRLVMTTDEVDYFVVHLGGLTIDLFIGFLLFFDKTRLLAFIICSSFHLMNSQLFKI</sequence>